<dbReference type="SUPFAM" id="SSF53474">
    <property type="entry name" value="alpha/beta-Hydrolases"/>
    <property type="match status" value="1"/>
</dbReference>
<dbReference type="Pfam" id="PF26363">
    <property type="entry name" value="Phospholipase-like"/>
    <property type="match status" value="1"/>
</dbReference>
<gene>
    <name evidence="2" type="ORF">P3W24_12435</name>
</gene>
<sequence>MSKQSEQHAFVAAKIYNRPKFGGGLESDTATYSVIYASPSSATNYYGAVLKNESTSELIVVNKGTEPSNIHDIQADIAMIAMNMPSQWPEAANTMRWALDYAKQHNIPTSQISITGHSLGGALAQLQASMPEAAGIHAETFNAYGALSMARSLHANLDPASAADRVVNHRMYHDPVSAVSKHVGRTVDYMDRDDYERHRQGGSALLGEPKAILASHTVSNFWNQANNQPGNVFAHNYMKEFHHRPLDDLPPGVPLDLSIPFHLLGERRPASAPPLAVDASVDEMHDYLCKAATYDDASFMEALRQIGKTDFAQTFHAEAARQVDMEDRINDLESQLQQAREQPLAQAQQISGPVMSR</sequence>
<name>A0ABT6BCB3_9GAMM</name>
<accession>A0ABT6BCB3</accession>
<dbReference type="Gene3D" id="3.40.50.1820">
    <property type="entry name" value="alpha/beta hydrolase"/>
    <property type="match status" value="1"/>
</dbReference>
<dbReference type="CDD" id="cd00741">
    <property type="entry name" value="Lipase"/>
    <property type="match status" value="1"/>
</dbReference>
<evidence type="ECO:0000313" key="2">
    <source>
        <dbReference type="EMBL" id="MDF4025775.1"/>
    </source>
</evidence>
<organism evidence="2 3">
    <name type="scientific">Luteibacter sahnii</name>
    <dbReference type="NCBI Taxonomy" id="3021977"/>
    <lineage>
        <taxon>Bacteria</taxon>
        <taxon>Pseudomonadati</taxon>
        <taxon>Pseudomonadota</taxon>
        <taxon>Gammaproteobacteria</taxon>
        <taxon>Lysobacterales</taxon>
        <taxon>Rhodanobacteraceae</taxon>
        <taxon>Luteibacter</taxon>
    </lineage>
</organism>
<proteinExistence type="predicted"/>
<feature type="compositionally biased region" description="Polar residues" evidence="1">
    <location>
        <begin position="335"/>
        <end position="351"/>
    </location>
</feature>
<evidence type="ECO:0000313" key="3">
    <source>
        <dbReference type="Proteomes" id="UP001528850"/>
    </source>
</evidence>
<feature type="region of interest" description="Disordered" evidence="1">
    <location>
        <begin position="335"/>
        <end position="357"/>
    </location>
</feature>
<dbReference type="EMBL" id="JARJJS010000003">
    <property type="protein sequence ID" value="MDF4025775.1"/>
    <property type="molecule type" value="Genomic_DNA"/>
</dbReference>
<evidence type="ECO:0000256" key="1">
    <source>
        <dbReference type="SAM" id="MobiDB-lite"/>
    </source>
</evidence>
<reference evidence="2 3" key="1">
    <citation type="journal article" date="2024" name="Curr. Microbiol.">
        <title>Luteibacter sahnii sp. nov., A Novel Yellow-Colored Xanthomonadin Pigment Producing Probiotic Bacterium from Healthy Rice Seed Microbiome.</title>
        <authorList>
            <person name="Jaiswal G."/>
            <person name="Rana R."/>
            <person name="Nayak P.K."/>
            <person name="Chouhan R."/>
            <person name="Gandhi S.G."/>
            <person name="Patel H.K."/>
            <person name="Patil P.B."/>
        </authorList>
    </citation>
    <scope>NUCLEOTIDE SEQUENCE [LARGE SCALE GENOMIC DNA]</scope>
    <source>
        <strain evidence="2 3">PPL201</strain>
    </source>
</reference>
<protein>
    <submittedName>
        <fullName evidence="2">Lipase family protein</fullName>
    </submittedName>
</protein>
<dbReference type="Proteomes" id="UP001528850">
    <property type="component" value="Unassembled WGS sequence"/>
</dbReference>
<keyword evidence="3" id="KW-1185">Reference proteome</keyword>
<comment type="caution">
    <text evidence="2">The sequence shown here is derived from an EMBL/GenBank/DDBJ whole genome shotgun (WGS) entry which is preliminary data.</text>
</comment>
<dbReference type="InterPro" id="IPR029058">
    <property type="entry name" value="AB_hydrolase_fold"/>
</dbReference>